<comment type="similarity">
    <text evidence="12">In the N-terminal section; belongs to the long-chain O-acyltransferase family.</text>
</comment>
<dbReference type="STRING" id="49451.A0A314KZK6"/>
<dbReference type="PANTHER" id="PTHR31650">
    <property type="entry name" value="O-ACYLTRANSFERASE (WSD1-LIKE) FAMILY PROTEIN"/>
    <property type="match status" value="1"/>
</dbReference>
<evidence type="ECO:0000256" key="14">
    <source>
        <dbReference type="ARBA" id="ARBA00048109"/>
    </source>
</evidence>
<comment type="caution">
    <text evidence="17">The sequence shown here is derived from an EMBL/GenBank/DDBJ whole genome shotgun (WGS) entry which is preliminary data.</text>
</comment>
<gene>
    <name evidence="17" type="primary">WSD1_13</name>
    <name evidence="17" type="ORF">A4A49_58214</name>
</gene>
<dbReference type="GO" id="GO:0019432">
    <property type="term" value="P:triglyceride biosynthetic process"/>
    <property type="evidence" value="ECO:0007669"/>
    <property type="project" value="UniProtKB-UniPathway"/>
</dbReference>
<evidence type="ECO:0000256" key="12">
    <source>
        <dbReference type="ARBA" id="ARBA00024360"/>
    </source>
</evidence>
<keyword evidence="8" id="KW-0256">Endoplasmic reticulum</keyword>
<evidence type="ECO:0000256" key="13">
    <source>
        <dbReference type="ARBA" id="ARBA00047604"/>
    </source>
</evidence>
<protein>
    <submittedName>
        <fullName evidence="17">O-acyltransferase wsd1</fullName>
    </submittedName>
</protein>
<keyword evidence="9" id="KW-1133">Transmembrane helix</keyword>
<evidence type="ECO:0000313" key="18">
    <source>
        <dbReference type="Proteomes" id="UP000187609"/>
    </source>
</evidence>
<comment type="subcellular location">
    <subcellularLocation>
        <location evidence="1">Cell membrane</location>
        <topology evidence="1">Single-pass membrane protein</topology>
    </subcellularLocation>
    <subcellularLocation>
        <location evidence="2">Endoplasmic reticulum membrane</location>
        <topology evidence="2">Single-pass membrane protein</topology>
    </subcellularLocation>
</comment>
<dbReference type="GO" id="GO:0004144">
    <property type="term" value="F:diacylglycerol O-acyltransferase activity"/>
    <property type="evidence" value="ECO:0007669"/>
    <property type="project" value="UniProtKB-EC"/>
</dbReference>
<dbReference type="InterPro" id="IPR045034">
    <property type="entry name" value="O-acyltransferase_WSD1-like"/>
</dbReference>
<comment type="pathway">
    <text evidence="3">Glycerolipid metabolism; triacylglycerol biosynthesis.</text>
</comment>
<dbReference type="SMR" id="A0A314KZK6"/>
<keyword evidence="11" id="KW-0012">Acyltransferase</keyword>
<dbReference type="AlphaFoldDB" id="A0A314KZK6"/>
<keyword evidence="6" id="KW-0808">Transferase</keyword>
<evidence type="ECO:0000313" key="17">
    <source>
        <dbReference type="EMBL" id="OIT34753.1"/>
    </source>
</evidence>
<evidence type="ECO:0000256" key="4">
    <source>
        <dbReference type="ARBA" id="ARBA00005189"/>
    </source>
</evidence>
<dbReference type="GO" id="GO:0005886">
    <property type="term" value="C:plasma membrane"/>
    <property type="evidence" value="ECO:0007669"/>
    <property type="project" value="UniProtKB-SubCell"/>
</dbReference>
<dbReference type="PANTHER" id="PTHR31650:SF72">
    <property type="entry name" value="O-ACYLTRANSFERASE WSD1-LIKE"/>
    <property type="match status" value="1"/>
</dbReference>
<dbReference type="InterPro" id="IPR023213">
    <property type="entry name" value="CAT-like_dom_sf"/>
</dbReference>
<evidence type="ECO:0000256" key="1">
    <source>
        <dbReference type="ARBA" id="ARBA00004162"/>
    </source>
</evidence>
<proteinExistence type="inferred from homology"/>
<organism evidence="17 18">
    <name type="scientific">Nicotiana attenuata</name>
    <name type="common">Coyote tobacco</name>
    <dbReference type="NCBI Taxonomy" id="49451"/>
    <lineage>
        <taxon>Eukaryota</taxon>
        <taxon>Viridiplantae</taxon>
        <taxon>Streptophyta</taxon>
        <taxon>Embryophyta</taxon>
        <taxon>Tracheophyta</taxon>
        <taxon>Spermatophyta</taxon>
        <taxon>Magnoliopsida</taxon>
        <taxon>eudicotyledons</taxon>
        <taxon>Gunneridae</taxon>
        <taxon>Pentapetalae</taxon>
        <taxon>asterids</taxon>
        <taxon>lamiids</taxon>
        <taxon>Solanales</taxon>
        <taxon>Solanaceae</taxon>
        <taxon>Nicotianoideae</taxon>
        <taxon>Nicotianeae</taxon>
        <taxon>Nicotiana</taxon>
    </lineage>
</organism>
<dbReference type="SUPFAM" id="SSF52777">
    <property type="entry name" value="CoA-dependent acyltransferases"/>
    <property type="match status" value="1"/>
</dbReference>
<evidence type="ECO:0000256" key="10">
    <source>
        <dbReference type="ARBA" id="ARBA00023136"/>
    </source>
</evidence>
<feature type="domain" description="O-acyltransferase WSD1-like N-terminal" evidence="15">
    <location>
        <begin position="61"/>
        <end position="285"/>
    </location>
</feature>
<reference evidence="17" key="1">
    <citation type="submission" date="2016-11" db="EMBL/GenBank/DDBJ databases">
        <title>The genome of Nicotiana attenuata.</title>
        <authorList>
            <person name="Xu S."/>
            <person name="Brockmoeller T."/>
            <person name="Gaquerel E."/>
            <person name="Navarro A."/>
            <person name="Kuhl H."/>
            <person name="Gase K."/>
            <person name="Ling Z."/>
            <person name="Zhou W."/>
            <person name="Kreitzer C."/>
            <person name="Stanke M."/>
            <person name="Tang H."/>
            <person name="Lyons E."/>
            <person name="Pandey P."/>
            <person name="Pandey S.P."/>
            <person name="Timmermann B."/>
            <person name="Baldwin I.T."/>
        </authorList>
    </citation>
    <scope>NUCLEOTIDE SEQUENCE [LARGE SCALE GENOMIC DNA]</scope>
    <source>
        <strain evidence="17">UT</strain>
    </source>
</reference>
<evidence type="ECO:0000256" key="7">
    <source>
        <dbReference type="ARBA" id="ARBA00022692"/>
    </source>
</evidence>
<comment type="catalytic activity">
    <reaction evidence="13">
        <text>a long chain fatty alcohol + a fatty acyl-CoA = a long-chain alcohol wax ester + CoA</text>
        <dbReference type="Rhea" id="RHEA:38443"/>
        <dbReference type="ChEBI" id="CHEBI:17135"/>
        <dbReference type="ChEBI" id="CHEBI:57287"/>
        <dbReference type="ChEBI" id="CHEBI:77636"/>
        <dbReference type="ChEBI" id="CHEBI:235323"/>
        <dbReference type="EC" id="2.3.1.75"/>
    </reaction>
</comment>
<sequence>MESIRLIKPSLKPIQTKSKLAMEAAEDEPLSPSARLFHEPNFNVHVLSIMGSKSRINPQVIKEQLVHTFVKHPRFSSLQVVDEKNNGEMKWVRTKVDVEKHVVVPQVDEQNLQESPDKFVENYIHNLSKTTLDKSKPLWDLHLLNVKTSDAEAVAILRIHHSLGDGTSFMSLLLACTRQIADPDKLPTIPGNKKRPIDSLDQYSTSKGLWPYVTKVWSFMRLFWNTIVDVLMFMATTVFLKDTNTPIKGRPGSEFNPRRIAHRTISLDDLKLVKNTLNMTINDVALGVTQAGLSVYLNKRYGGDKKDKGATEKNNNLPKNIRLRSTLLINLRPRTGIQALADMMAKDTETKWGNCVGFVLLPFKIALRDDPLDYIRQVKATIDRKKKNSLEAICTFSISKLALKLFGIKTSSSISHRILTNTTLCFSNLVGPQEEIGFYGHPMAYLAPSSYGQPHALMINFQSYINKMTIVLSVDESVIPDPYQLLDDFEQSLKLIKDAVVERGLCLE</sequence>
<comment type="pathway">
    <text evidence="4">Lipid metabolism.</text>
</comment>
<keyword evidence="7" id="KW-0812">Transmembrane</keyword>
<dbReference type="UniPathway" id="UPA00282"/>
<dbReference type="EMBL" id="MJEQ01000659">
    <property type="protein sequence ID" value="OIT34753.1"/>
    <property type="molecule type" value="Genomic_DNA"/>
</dbReference>
<dbReference type="Gramene" id="OIT34753">
    <property type="protein sequence ID" value="OIT34753"/>
    <property type="gene ID" value="A4A49_58214"/>
</dbReference>
<dbReference type="Proteomes" id="UP000187609">
    <property type="component" value="Unassembled WGS sequence"/>
</dbReference>
<keyword evidence="5" id="KW-1003">Cell membrane</keyword>
<keyword evidence="18" id="KW-1185">Reference proteome</keyword>
<dbReference type="Pfam" id="PF06974">
    <property type="entry name" value="WS_DGAT_C"/>
    <property type="match status" value="1"/>
</dbReference>
<evidence type="ECO:0000256" key="3">
    <source>
        <dbReference type="ARBA" id="ARBA00004771"/>
    </source>
</evidence>
<name>A0A314KZK6_NICAT</name>
<evidence type="ECO:0000259" key="16">
    <source>
        <dbReference type="Pfam" id="PF06974"/>
    </source>
</evidence>
<evidence type="ECO:0000256" key="5">
    <source>
        <dbReference type="ARBA" id="ARBA00022475"/>
    </source>
</evidence>
<dbReference type="FunFam" id="3.30.559.10:FF:000033">
    <property type="entry name" value="O-acyltransferase (WSD1-like) family protein"/>
    <property type="match status" value="1"/>
</dbReference>
<dbReference type="InterPro" id="IPR004255">
    <property type="entry name" value="O-acyltransferase_WSD1_N"/>
</dbReference>
<evidence type="ECO:0000256" key="2">
    <source>
        <dbReference type="ARBA" id="ARBA00004389"/>
    </source>
</evidence>
<evidence type="ECO:0000256" key="11">
    <source>
        <dbReference type="ARBA" id="ARBA00023315"/>
    </source>
</evidence>
<evidence type="ECO:0000256" key="8">
    <source>
        <dbReference type="ARBA" id="ARBA00022824"/>
    </source>
</evidence>
<dbReference type="Gene3D" id="3.30.559.10">
    <property type="entry name" value="Chloramphenicol acetyltransferase-like domain"/>
    <property type="match status" value="1"/>
</dbReference>
<feature type="domain" description="O-acyltransferase WSD1 C-terminal" evidence="16">
    <location>
        <begin position="352"/>
        <end position="497"/>
    </location>
</feature>
<evidence type="ECO:0000256" key="6">
    <source>
        <dbReference type="ARBA" id="ARBA00022679"/>
    </source>
</evidence>
<evidence type="ECO:0000256" key="9">
    <source>
        <dbReference type="ARBA" id="ARBA00022989"/>
    </source>
</evidence>
<accession>A0A314KZK6</accession>
<keyword evidence="10" id="KW-0472">Membrane</keyword>
<dbReference type="Pfam" id="PF03007">
    <property type="entry name" value="WS_DGAT_cat"/>
    <property type="match status" value="1"/>
</dbReference>
<dbReference type="GO" id="GO:0005789">
    <property type="term" value="C:endoplasmic reticulum membrane"/>
    <property type="evidence" value="ECO:0007669"/>
    <property type="project" value="UniProtKB-SubCell"/>
</dbReference>
<dbReference type="GO" id="GO:0047196">
    <property type="term" value="F:long-chain-alcohol O-fatty-acyltransferase activity"/>
    <property type="evidence" value="ECO:0007669"/>
    <property type="project" value="UniProtKB-EC"/>
</dbReference>
<dbReference type="InterPro" id="IPR009721">
    <property type="entry name" value="O-acyltransferase_WSD1_C"/>
</dbReference>
<evidence type="ECO:0000259" key="15">
    <source>
        <dbReference type="Pfam" id="PF03007"/>
    </source>
</evidence>
<comment type="catalytic activity">
    <reaction evidence="14">
        <text>an acyl-CoA + a 1,2-diacyl-sn-glycerol = a triacyl-sn-glycerol + CoA</text>
        <dbReference type="Rhea" id="RHEA:10868"/>
        <dbReference type="ChEBI" id="CHEBI:17815"/>
        <dbReference type="ChEBI" id="CHEBI:57287"/>
        <dbReference type="ChEBI" id="CHEBI:58342"/>
        <dbReference type="ChEBI" id="CHEBI:64615"/>
        <dbReference type="EC" id="2.3.1.20"/>
    </reaction>
</comment>